<sequence>MTKKRIYVVGAVIEDEDNNILCAQRPDNKNLALKWEFPGGKIEKGETPVQALKRELIEEMTLDISIGEKITTTVYEYDFGIVELTTYYAKIIKGDIQLLEHAQMKWVKPEEIEKLDWAPADIPAIEIIKQKSGNRV</sequence>
<keyword evidence="9" id="KW-0234">DNA repair</keyword>
<comment type="catalytic activity">
    <reaction evidence="10">
        <text>8-oxo-dGTP + H2O = 8-oxo-dGMP + diphosphate + H(+)</text>
        <dbReference type="Rhea" id="RHEA:31575"/>
        <dbReference type="ChEBI" id="CHEBI:15377"/>
        <dbReference type="ChEBI" id="CHEBI:15378"/>
        <dbReference type="ChEBI" id="CHEBI:33019"/>
        <dbReference type="ChEBI" id="CHEBI:63224"/>
        <dbReference type="ChEBI" id="CHEBI:77896"/>
        <dbReference type="EC" id="3.6.1.55"/>
    </reaction>
</comment>
<evidence type="ECO:0000256" key="3">
    <source>
        <dbReference type="ARBA" id="ARBA00022457"/>
    </source>
</evidence>
<evidence type="ECO:0000256" key="7">
    <source>
        <dbReference type="ARBA" id="ARBA00022801"/>
    </source>
</evidence>
<dbReference type="GO" id="GO:0044716">
    <property type="term" value="F:8-oxo-GDP phosphatase activity"/>
    <property type="evidence" value="ECO:0007669"/>
    <property type="project" value="TreeGrafter"/>
</dbReference>
<dbReference type="InterPro" id="IPR020476">
    <property type="entry name" value="Nudix_hydrolase"/>
</dbReference>
<dbReference type="AlphaFoldDB" id="A0A1G8YJ95"/>
<evidence type="ECO:0000259" key="13">
    <source>
        <dbReference type="PROSITE" id="PS51462"/>
    </source>
</evidence>
<evidence type="ECO:0000256" key="6">
    <source>
        <dbReference type="ARBA" id="ARBA00022763"/>
    </source>
</evidence>
<reference evidence="15" key="1">
    <citation type="submission" date="2016-10" db="EMBL/GenBank/DDBJ databases">
        <authorList>
            <person name="Varghese N."/>
            <person name="Submissions S."/>
        </authorList>
    </citation>
    <scope>NUCLEOTIDE SEQUENCE [LARGE SCALE GENOMIC DNA]</scope>
    <source>
        <strain evidence="15">CGMCC 1.8911</strain>
    </source>
</reference>
<dbReference type="CDD" id="cd03425">
    <property type="entry name" value="NUDIX_MutT_NudA_like"/>
    <property type="match status" value="1"/>
</dbReference>
<dbReference type="EC" id="3.6.1.55" evidence="11"/>
<comment type="similarity">
    <text evidence="2 12">Belongs to the Nudix hydrolase family.</text>
</comment>
<organism evidence="14 15">
    <name type="scientific">Jeotgalicoccus aerolatus</name>
    <dbReference type="NCBI Taxonomy" id="709510"/>
    <lineage>
        <taxon>Bacteria</taxon>
        <taxon>Bacillati</taxon>
        <taxon>Bacillota</taxon>
        <taxon>Bacilli</taxon>
        <taxon>Bacillales</taxon>
        <taxon>Staphylococcaceae</taxon>
        <taxon>Jeotgalicoccus</taxon>
    </lineage>
</organism>
<dbReference type="GO" id="GO:0006281">
    <property type="term" value="P:DNA repair"/>
    <property type="evidence" value="ECO:0007669"/>
    <property type="project" value="UniProtKB-KW"/>
</dbReference>
<keyword evidence="7 12" id="KW-0378">Hydrolase</keyword>
<comment type="cofactor">
    <cofactor evidence="1">
        <name>Mg(2+)</name>
        <dbReference type="ChEBI" id="CHEBI:18420"/>
    </cofactor>
</comment>
<dbReference type="Gene3D" id="3.90.79.10">
    <property type="entry name" value="Nucleoside Triphosphate Pyrophosphohydrolase"/>
    <property type="match status" value="1"/>
</dbReference>
<dbReference type="STRING" id="586411.SAMN05216187_104124"/>
<dbReference type="InterPro" id="IPR000086">
    <property type="entry name" value="NUDIX_hydrolase_dom"/>
</dbReference>
<dbReference type="PROSITE" id="PS51462">
    <property type="entry name" value="NUDIX"/>
    <property type="match status" value="1"/>
</dbReference>
<keyword evidence="4" id="KW-0235">DNA replication</keyword>
<dbReference type="PROSITE" id="PS00893">
    <property type="entry name" value="NUDIX_BOX"/>
    <property type="match status" value="1"/>
</dbReference>
<dbReference type="GO" id="GO:0006260">
    <property type="term" value="P:DNA replication"/>
    <property type="evidence" value="ECO:0007669"/>
    <property type="project" value="UniProtKB-KW"/>
</dbReference>
<dbReference type="InterPro" id="IPR020084">
    <property type="entry name" value="NUDIX_hydrolase_CS"/>
</dbReference>
<evidence type="ECO:0000313" key="15">
    <source>
        <dbReference type="Proteomes" id="UP000242700"/>
    </source>
</evidence>
<dbReference type="GO" id="GO:0008413">
    <property type="term" value="F:8-oxo-7,8-dihydroguanosine triphosphate pyrophosphatase activity"/>
    <property type="evidence" value="ECO:0007669"/>
    <property type="project" value="TreeGrafter"/>
</dbReference>
<feature type="domain" description="Nudix hydrolase" evidence="13">
    <location>
        <begin position="4"/>
        <end position="129"/>
    </location>
</feature>
<dbReference type="SUPFAM" id="SSF55811">
    <property type="entry name" value="Nudix"/>
    <property type="match status" value="1"/>
</dbReference>
<evidence type="ECO:0000256" key="4">
    <source>
        <dbReference type="ARBA" id="ARBA00022705"/>
    </source>
</evidence>
<evidence type="ECO:0000256" key="12">
    <source>
        <dbReference type="RuleBase" id="RU003476"/>
    </source>
</evidence>
<dbReference type="Proteomes" id="UP000242700">
    <property type="component" value="Unassembled WGS sequence"/>
</dbReference>
<evidence type="ECO:0000256" key="10">
    <source>
        <dbReference type="ARBA" id="ARBA00035861"/>
    </source>
</evidence>
<keyword evidence="5" id="KW-0479">Metal-binding</keyword>
<evidence type="ECO:0000256" key="2">
    <source>
        <dbReference type="ARBA" id="ARBA00005582"/>
    </source>
</evidence>
<gene>
    <name evidence="14" type="ORF">SAMN05216187_104124</name>
</gene>
<keyword evidence="3" id="KW-0515">Mutator protein</keyword>
<accession>A0A1G8YJ95</accession>
<dbReference type="PANTHER" id="PTHR47707:SF1">
    <property type="entry name" value="NUDIX HYDROLASE FAMILY PROTEIN"/>
    <property type="match status" value="1"/>
</dbReference>
<dbReference type="InterPro" id="IPR015797">
    <property type="entry name" value="NUDIX_hydrolase-like_dom_sf"/>
</dbReference>
<evidence type="ECO:0000256" key="9">
    <source>
        <dbReference type="ARBA" id="ARBA00023204"/>
    </source>
</evidence>
<dbReference type="Pfam" id="PF00293">
    <property type="entry name" value="NUDIX"/>
    <property type="match status" value="1"/>
</dbReference>
<proteinExistence type="inferred from homology"/>
<protein>
    <recommendedName>
        <fullName evidence="11">8-oxo-dGTP diphosphatase</fullName>
        <ecNumber evidence="11">3.6.1.55</ecNumber>
    </recommendedName>
</protein>
<dbReference type="GO" id="GO:0035539">
    <property type="term" value="F:8-oxo-7,8-dihydrodeoxyguanosine triphosphate pyrophosphatase activity"/>
    <property type="evidence" value="ECO:0007669"/>
    <property type="project" value="UniProtKB-EC"/>
</dbReference>
<name>A0A1G8YJ95_9STAP</name>
<dbReference type="PANTHER" id="PTHR47707">
    <property type="entry name" value="8-OXO-DGTP DIPHOSPHATASE"/>
    <property type="match status" value="1"/>
</dbReference>
<evidence type="ECO:0000256" key="11">
    <source>
        <dbReference type="ARBA" id="ARBA00038905"/>
    </source>
</evidence>
<keyword evidence="8" id="KW-0460">Magnesium</keyword>
<dbReference type="OrthoDB" id="9810648at2"/>
<evidence type="ECO:0000313" key="14">
    <source>
        <dbReference type="EMBL" id="SDK02806.1"/>
    </source>
</evidence>
<keyword evidence="6" id="KW-0227">DNA damage</keyword>
<dbReference type="GO" id="GO:0046872">
    <property type="term" value="F:metal ion binding"/>
    <property type="evidence" value="ECO:0007669"/>
    <property type="project" value="UniProtKB-KW"/>
</dbReference>
<dbReference type="EMBL" id="FNFI01000004">
    <property type="protein sequence ID" value="SDK02806.1"/>
    <property type="molecule type" value="Genomic_DNA"/>
</dbReference>
<dbReference type="RefSeq" id="WP_092596407.1">
    <property type="nucleotide sequence ID" value="NZ_FNFI01000004.1"/>
</dbReference>
<evidence type="ECO:0000256" key="1">
    <source>
        <dbReference type="ARBA" id="ARBA00001946"/>
    </source>
</evidence>
<evidence type="ECO:0000256" key="5">
    <source>
        <dbReference type="ARBA" id="ARBA00022723"/>
    </source>
</evidence>
<evidence type="ECO:0000256" key="8">
    <source>
        <dbReference type="ARBA" id="ARBA00022842"/>
    </source>
</evidence>
<dbReference type="PRINTS" id="PR00502">
    <property type="entry name" value="NUDIXFAMILY"/>
</dbReference>
<dbReference type="GO" id="GO:0044715">
    <property type="term" value="F:8-oxo-dGDP phosphatase activity"/>
    <property type="evidence" value="ECO:0007669"/>
    <property type="project" value="TreeGrafter"/>
</dbReference>
<dbReference type="InterPro" id="IPR047127">
    <property type="entry name" value="MutT-like"/>
</dbReference>